<proteinExistence type="predicted"/>
<comment type="caution">
    <text evidence="3">The sequence shown here is derived from an EMBL/GenBank/DDBJ whole genome shotgun (WGS) entry which is preliminary data.</text>
</comment>
<evidence type="ECO:0000313" key="3">
    <source>
        <dbReference type="EMBL" id="EXI76586.1"/>
    </source>
</evidence>
<feature type="chain" id="PRO_5001460977" evidence="1">
    <location>
        <begin position="37"/>
        <end position="1451"/>
    </location>
</feature>
<evidence type="ECO:0000313" key="4">
    <source>
        <dbReference type="Proteomes" id="UP000021816"/>
    </source>
</evidence>
<evidence type="ECO:0000259" key="2">
    <source>
        <dbReference type="PROSITE" id="PS51208"/>
    </source>
</evidence>
<sequence length="1451" mass="146415">MTTITEPGVPGWQYKAISSAVALAFANAVLIAPANAQCSGSETISSAVSARSPCADAGLTITVPGTVSGAGVAITYDGDLALVGSLTNQGLIQASGTRMGAVPYEYFSASGVLVTAELLGTLTNSGAIRTTVDSEGYSEAFGFRENIYGLPAMSGTLINSGILEAAATGSAAEAASIALGLDLSGMLTNSGTISARATSVSGDARAFGVRIFGNLIATLTSRGAINATATAAAAEVTGADADGIHVAGALRGRLTNSGAIKAVARAAAVEYSRAEASGVHVDDVLSGTLANSGMITSAATSSAFAYAAAASVKGDLSGTLSNSGAIEATARTADAKYSSYALAAGVSVDGDYGETATMSGTLINTGTINAAATDGHFSKSNGVYLGGDFNGRLLNDGAIKATATTTGGGWPEAYARGVSVESDSSEMAGMSGVLSNSGTIAATATATGNPESYALADAAGVSVDKDFIGFGFGPTSAVTLTSSGMISATATSTAYSKAVGVLVGSFPSATLINSGAIKAAATATYYPEASGVSMDDIQQGGMLTNSGTIDATASGGGGAYKSAVMAYGVRIWRLDGELINSGKIGVTATATDDAYPGDATAHAVDILQFDGALANSGLISAAANATGDSHAVAIAVGRGAGRIDNLAGGHVRGHLQIDGAVALNNAGTILIPALDFGGGEGERFAGSYVRDNYTQQSGGGLELAVHSVSRYAALEVGGVADFTDSNALAVNLDPAHAISPGDVLAHVVTAGTLSSPRGFQVTDNSALLDFTSEIVHSGADELASRRSEALAGNAANLIAANNTNYCGRTVATARRGPCEVAFDSPTLTITASGTITGASSGINVLTGTSTSITNSGTVSGSDYGIHFMRDAVLNGSIVNSGTISGGRYAIFADRTITNGSSLTSIDIVGSNARVIGDVHAPMAAFNVTSAALFSSEGQFNVDTFNIANTSSFNMAHGVRVHNASASAFNNAGRLAVAANKTATITGNYAQTPAGIFQTSVAGNAQYGKLEVSGTATLPAAARIAVDVVGSPDLTNGTVLPAVIKAGTLNASTFAVTDNSALFDFHAAQNGNSVELAIAASSPTGIVDAVGGNSSSAAAARVLDSLVVQDPRHPISSLFQQLTSQAAVSDAVANVLPLMRGGMPTAIVGILNAGDRIIQARHEAGRGMSSGDDFLSNRQFWIKPIGSWARQGDVNDVPGYKANSYGLLLGADGDVSDQVNLGVAFAYASSDVSLSSAATDQDAKVNGYRLIAYGEYQLDGRTRVDFQADFGVGDSKGRRHINFGAVNSIASSDYDNRNAHVGVGLSRDYFLSPVTSVTPSARADYVYFRDDGYSESGAGPLDLIVKPQTLEQFVLFANAKLAHALGEKTYLLANLGAGYDSMARQASIVSAFAGGGPQFTTRGLDLAPWIARGGVGLVVSNSKAMELALRYDFEARESYVNNTASLRFQMPF</sequence>
<dbReference type="Pfam" id="PF03797">
    <property type="entry name" value="Autotransporter"/>
    <property type="match status" value="1"/>
</dbReference>
<keyword evidence="1" id="KW-0732">Signal</keyword>
<reference evidence="3 4" key="1">
    <citation type="submission" date="2014-02" db="EMBL/GenBank/DDBJ databases">
        <title>Expanding our view of genomic diversity in Candidatus Accumulibacter clades.</title>
        <authorList>
            <person name="Skennerton C.T."/>
            <person name="Barr J.J."/>
            <person name="Slater F.R."/>
            <person name="Bond P.L."/>
            <person name="Tyson G.W."/>
        </authorList>
    </citation>
    <scope>NUCLEOTIDE SEQUENCE [LARGE SCALE GENOMIC DNA]</scope>
    <source>
        <strain evidence="4">BA-92</strain>
    </source>
</reference>
<dbReference type="SUPFAM" id="SSF103515">
    <property type="entry name" value="Autotransporter"/>
    <property type="match status" value="1"/>
</dbReference>
<gene>
    <name evidence="3" type="primary">ompB</name>
    <name evidence="3" type="ORF">AW10_04148</name>
</gene>
<dbReference type="SMART" id="SM00869">
    <property type="entry name" value="Autotransporter"/>
    <property type="match status" value="1"/>
</dbReference>
<dbReference type="GO" id="GO:0019867">
    <property type="term" value="C:outer membrane"/>
    <property type="evidence" value="ECO:0007669"/>
    <property type="project" value="InterPro"/>
</dbReference>
<feature type="domain" description="Autotransporter" evidence="2">
    <location>
        <begin position="1172"/>
        <end position="1451"/>
    </location>
</feature>
<name>A0A011NMP8_9PROT</name>
<dbReference type="PROSITE" id="PS51208">
    <property type="entry name" value="AUTOTRANSPORTER"/>
    <property type="match status" value="1"/>
</dbReference>
<dbReference type="Gene3D" id="2.40.128.130">
    <property type="entry name" value="Autotransporter beta-domain"/>
    <property type="match status" value="1"/>
</dbReference>
<dbReference type="STRING" id="1454003.AW10_04148"/>
<dbReference type="EMBL" id="JEMX01000152">
    <property type="protein sequence ID" value="EXI76586.1"/>
    <property type="molecule type" value="Genomic_DNA"/>
</dbReference>
<dbReference type="Proteomes" id="UP000021816">
    <property type="component" value="Unassembled WGS sequence"/>
</dbReference>
<organism evidence="3 4">
    <name type="scientific">Candidatus Accumulibacter appositus</name>
    <dbReference type="NCBI Taxonomy" id="1454003"/>
    <lineage>
        <taxon>Bacteria</taxon>
        <taxon>Pseudomonadati</taxon>
        <taxon>Pseudomonadota</taxon>
        <taxon>Betaproteobacteria</taxon>
        <taxon>Candidatus Accumulibacter</taxon>
    </lineage>
</organism>
<dbReference type="NCBIfam" id="TIGR01414">
    <property type="entry name" value="autotrans_barl"/>
    <property type="match status" value="1"/>
</dbReference>
<feature type="signal peptide" evidence="1">
    <location>
        <begin position="1"/>
        <end position="36"/>
    </location>
</feature>
<protein>
    <submittedName>
        <fullName evidence="3">ROmp B</fullName>
    </submittedName>
</protein>
<accession>A0A011NMP8</accession>
<dbReference type="InterPro" id="IPR006315">
    <property type="entry name" value="OM_autotransptr_brl_dom"/>
</dbReference>
<dbReference type="PATRIC" id="fig|1454003.3.peg.4208"/>
<dbReference type="InterPro" id="IPR005546">
    <property type="entry name" value="Autotransporte_beta"/>
</dbReference>
<dbReference type="InterPro" id="IPR036709">
    <property type="entry name" value="Autotransporte_beta_dom_sf"/>
</dbReference>
<evidence type="ECO:0000256" key="1">
    <source>
        <dbReference type="SAM" id="SignalP"/>
    </source>
</evidence>